<comment type="caution">
    <text evidence="1">The sequence shown here is derived from an EMBL/GenBank/DDBJ whole genome shotgun (WGS) entry which is preliminary data.</text>
</comment>
<dbReference type="Proteomes" id="UP001269081">
    <property type="component" value="Unassembled WGS sequence"/>
</dbReference>
<sequence length="439" mass="49295">MKEKLPFLIVIVCCCQFLYAQDIHTIKINFKDRKNIVNLPDRIATGDWYKIEVDDINPNLYSIIINSKDTLLSQALKIPTFSDIDLSGLTNLGAAAAIPEAGTKVSVKVITEINSYLAIVEKDKALFLKLVNDYETLKFQLYKHQIEQLSITGVGSVYDGVKGLKDFTDLRDKINILQKDVKRHLDSFKKFLEDEKTKDFLKNNSGYKSKLEGIESDFEKVSAKNQELLETLSADKVSVLIKSVLYLNHNQNKFISLPIQFSGERTTVNIKFQPRDSTIAVQEEQMMFTFPLHSKQYWSVGTSFYYSNLKQSRYSVKTTTINSLNTYQVVEQDQLDNEIGIAAMLRAGIELKNALGLHLNVGPGISVDDDVRARLLLGAGFSYGKKHCITLDFGGIAGNVDRKANGYDIGVDLADKPEELTVKKLQVAGFIAVGYTFKL</sequence>
<evidence type="ECO:0000313" key="2">
    <source>
        <dbReference type="Proteomes" id="UP001269081"/>
    </source>
</evidence>
<gene>
    <name evidence="1" type="ORF">J2W48_004171</name>
</gene>
<keyword evidence="2" id="KW-1185">Reference proteome</keyword>
<reference evidence="1 2" key="1">
    <citation type="submission" date="2023-07" db="EMBL/GenBank/DDBJ databases">
        <title>Sorghum-associated microbial communities from plants grown in Nebraska, USA.</title>
        <authorList>
            <person name="Schachtman D."/>
        </authorList>
    </citation>
    <scope>NUCLEOTIDE SEQUENCE [LARGE SCALE GENOMIC DNA]</scope>
    <source>
        <strain evidence="1 2">4129</strain>
    </source>
</reference>
<name>A0ABU1YDA8_9FLAO</name>
<protein>
    <recommendedName>
        <fullName evidence="3">Outer membrane protein beta-barrel domain-containing protein</fullName>
    </recommendedName>
</protein>
<evidence type="ECO:0000313" key="1">
    <source>
        <dbReference type="EMBL" id="MDR7212214.1"/>
    </source>
</evidence>
<organism evidence="1 2">
    <name type="scientific">Flavobacterium piscis</name>
    <dbReference type="NCBI Taxonomy" id="1114874"/>
    <lineage>
        <taxon>Bacteria</taxon>
        <taxon>Pseudomonadati</taxon>
        <taxon>Bacteroidota</taxon>
        <taxon>Flavobacteriia</taxon>
        <taxon>Flavobacteriales</taxon>
        <taxon>Flavobacteriaceae</taxon>
        <taxon>Flavobacterium</taxon>
    </lineage>
</organism>
<dbReference type="EMBL" id="JAVDWQ010000019">
    <property type="protein sequence ID" value="MDR7212214.1"/>
    <property type="molecule type" value="Genomic_DNA"/>
</dbReference>
<accession>A0ABU1YDA8</accession>
<dbReference type="RefSeq" id="WP_310283684.1">
    <property type="nucleotide sequence ID" value="NZ_JAVDWQ010000019.1"/>
</dbReference>
<evidence type="ECO:0008006" key="3">
    <source>
        <dbReference type="Google" id="ProtNLM"/>
    </source>
</evidence>
<proteinExistence type="predicted"/>